<dbReference type="NCBIfam" id="TIGR01352">
    <property type="entry name" value="tonB_Cterm"/>
    <property type="match status" value="1"/>
</dbReference>
<name>A0A974NTZ2_9SPHN</name>
<dbReference type="KEGG" id="sari:H5J25_16305"/>
<evidence type="ECO:0000256" key="1">
    <source>
        <dbReference type="ARBA" id="ARBA00004167"/>
    </source>
</evidence>
<gene>
    <name evidence="7" type="ORF">H5J25_16305</name>
</gene>
<sequence>MPDTNRTEPTGWADMNRWIAELGNVIARVTLQDPMSPDCDYRTGVVMLSFTVYPDGGIGDIRVVGSSGDDSLDRRAVAKLRRADPLPAGPEEARARNHVAVVSVAERIVTPRAPFRPRRPPDTRHRLISARRIAAHPPPGRSGVVPRWPHGLSGDDNLIRRPSLIVILQIVQVLLTVVWWIIIVQAILSWLIAFNVINTDNDTVRTIWEALRRMTEPLYRPIRRILPDFGALDLSPLVVLVILLILQKLVSAGINQLMFGVAASSV</sequence>
<dbReference type="Proteomes" id="UP000595894">
    <property type="component" value="Chromosome"/>
</dbReference>
<evidence type="ECO:0000313" key="8">
    <source>
        <dbReference type="Proteomes" id="UP000595894"/>
    </source>
</evidence>
<dbReference type="PROSITE" id="PS52015">
    <property type="entry name" value="TONB_CTD"/>
    <property type="match status" value="1"/>
</dbReference>
<dbReference type="InterPro" id="IPR003425">
    <property type="entry name" value="CCB3/YggT"/>
</dbReference>
<evidence type="ECO:0000256" key="5">
    <source>
        <dbReference type="SAM" id="Phobius"/>
    </source>
</evidence>
<dbReference type="GO" id="GO:0016020">
    <property type="term" value="C:membrane"/>
    <property type="evidence" value="ECO:0007669"/>
    <property type="project" value="UniProtKB-SubCell"/>
</dbReference>
<dbReference type="Pfam" id="PF03544">
    <property type="entry name" value="TonB_C"/>
    <property type="match status" value="1"/>
</dbReference>
<dbReference type="EMBL" id="CP061035">
    <property type="protein sequence ID" value="QQV76923.1"/>
    <property type="molecule type" value="Genomic_DNA"/>
</dbReference>
<keyword evidence="4 5" id="KW-0472">Membrane</keyword>
<evidence type="ECO:0000256" key="3">
    <source>
        <dbReference type="ARBA" id="ARBA00022989"/>
    </source>
</evidence>
<dbReference type="RefSeq" id="WP_202092896.1">
    <property type="nucleotide sequence ID" value="NZ_CP061035.1"/>
</dbReference>
<keyword evidence="3 5" id="KW-1133">Transmembrane helix</keyword>
<dbReference type="InterPro" id="IPR006260">
    <property type="entry name" value="TonB/TolA_C"/>
</dbReference>
<proteinExistence type="predicted"/>
<dbReference type="GO" id="GO:0055085">
    <property type="term" value="P:transmembrane transport"/>
    <property type="evidence" value="ECO:0007669"/>
    <property type="project" value="InterPro"/>
</dbReference>
<feature type="domain" description="TonB C-terminal" evidence="6">
    <location>
        <begin position="18"/>
        <end position="112"/>
    </location>
</feature>
<keyword evidence="8" id="KW-1185">Reference proteome</keyword>
<dbReference type="Gene3D" id="3.30.1150.10">
    <property type="match status" value="1"/>
</dbReference>
<feature type="transmembrane region" description="Helical" evidence="5">
    <location>
        <begin position="164"/>
        <end position="192"/>
    </location>
</feature>
<evidence type="ECO:0000256" key="2">
    <source>
        <dbReference type="ARBA" id="ARBA00022692"/>
    </source>
</evidence>
<comment type="subcellular location">
    <subcellularLocation>
        <location evidence="1">Membrane</location>
        <topology evidence="1">Single-pass membrane protein</topology>
    </subcellularLocation>
</comment>
<dbReference type="AlphaFoldDB" id="A0A974NTZ2"/>
<dbReference type="Pfam" id="PF02325">
    <property type="entry name" value="CCB3_YggT"/>
    <property type="match status" value="1"/>
</dbReference>
<reference evidence="8" key="1">
    <citation type="submission" date="2020-09" db="EMBL/GenBank/DDBJ databases">
        <title>Sphingomonas sp., a new species isolated from pork steak.</title>
        <authorList>
            <person name="Heidler von Heilborn D."/>
        </authorList>
    </citation>
    <scope>NUCLEOTIDE SEQUENCE [LARGE SCALE GENOMIC DNA]</scope>
</reference>
<dbReference type="InterPro" id="IPR037682">
    <property type="entry name" value="TonB_C"/>
</dbReference>
<evidence type="ECO:0000256" key="4">
    <source>
        <dbReference type="ARBA" id="ARBA00023136"/>
    </source>
</evidence>
<accession>A0A974NTZ2</accession>
<evidence type="ECO:0000259" key="6">
    <source>
        <dbReference type="PROSITE" id="PS52015"/>
    </source>
</evidence>
<evidence type="ECO:0000313" key="7">
    <source>
        <dbReference type="EMBL" id="QQV76923.1"/>
    </source>
</evidence>
<organism evidence="7 8">
    <name type="scientific">Sphingomonas aliaeris</name>
    <dbReference type="NCBI Taxonomy" id="2759526"/>
    <lineage>
        <taxon>Bacteria</taxon>
        <taxon>Pseudomonadati</taxon>
        <taxon>Pseudomonadota</taxon>
        <taxon>Alphaproteobacteria</taxon>
        <taxon>Sphingomonadales</taxon>
        <taxon>Sphingomonadaceae</taxon>
        <taxon>Sphingomonas</taxon>
    </lineage>
</organism>
<keyword evidence="2 5" id="KW-0812">Transmembrane</keyword>
<protein>
    <submittedName>
        <fullName evidence="7">YggT family protein</fullName>
    </submittedName>
</protein>
<dbReference type="SUPFAM" id="SSF74653">
    <property type="entry name" value="TolA/TonB C-terminal domain"/>
    <property type="match status" value="1"/>
</dbReference>